<evidence type="ECO:0000313" key="3">
    <source>
        <dbReference type="Proteomes" id="UP001204015"/>
    </source>
</evidence>
<feature type="chain" id="PRO_5046074093" evidence="1">
    <location>
        <begin position="27"/>
        <end position="382"/>
    </location>
</feature>
<proteinExistence type="predicted"/>
<keyword evidence="1" id="KW-0732">Signal</keyword>
<dbReference type="Pfam" id="PF07396">
    <property type="entry name" value="Porin_O_P"/>
    <property type="match status" value="1"/>
</dbReference>
<dbReference type="InterPro" id="IPR023614">
    <property type="entry name" value="Porin_dom_sf"/>
</dbReference>
<gene>
    <name evidence="2" type="ORF">NG821_04810</name>
</gene>
<dbReference type="InterPro" id="IPR010870">
    <property type="entry name" value="Porin_O/P"/>
</dbReference>
<dbReference type="RefSeq" id="WP_252760525.1">
    <property type="nucleotide sequence ID" value="NZ_JAMXLY010000012.1"/>
</dbReference>
<organism evidence="2 3">
    <name type="scientific">Segatella cerevisiae</name>
    <dbReference type="NCBI Taxonomy" id="2053716"/>
    <lineage>
        <taxon>Bacteria</taxon>
        <taxon>Pseudomonadati</taxon>
        <taxon>Bacteroidota</taxon>
        <taxon>Bacteroidia</taxon>
        <taxon>Bacteroidales</taxon>
        <taxon>Prevotellaceae</taxon>
        <taxon>Segatella</taxon>
    </lineage>
</organism>
<evidence type="ECO:0000313" key="2">
    <source>
        <dbReference type="EMBL" id="MCO6025165.1"/>
    </source>
</evidence>
<keyword evidence="3" id="KW-1185">Reference proteome</keyword>
<dbReference type="Proteomes" id="UP001204015">
    <property type="component" value="Unassembled WGS sequence"/>
</dbReference>
<evidence type="ECO:0000256" key="1">
    <source>
        <dbReference type="SAM" id="SignalP"/>
    </source>
</evidence>
<accession>A0ABT1BWG5</accession>
<name>A0ABT1BWG5_9BACT</name>
<reference evidence="2 3" key="1">
    <citation type="submission" date="2022-06" db="EMBL/GenBank/DDBJ databases">
        <title>A taxonomic note on the genus Prevotella: Description of four novel genera and emended description of the genera Hallella and Xylanibacter.</title>
        <authorList>
            <person name="Hitch T.C.A."/>
        </authorList>
    </citation>
    <scope>NUCLEOTIDE SEQUENCE [LARGE SCALE GENOMIC DNA]</scope>
    <source>
        <strain evidence="2 3">DSM 100619</strain>
    </source>
</reference>
<dbReference type="SUPFAM" id="SSF56935">
    <property type="entry name" value="Porins"/>
    <property type="match status" value="1"/>
</dbReference>
<comment type="caution">
    <text evidence="2">The sequence shown here is derived from an EMBL/GenBank/DDBJ whole genome shotgun (WGS) entry which is preliminary data.</text>
</comment>
<dbReference type="EMBL" id="JAMXLY010000012">
    <property type="protein sequence ID" value="MCO6025165.1"/>
    <property type="molecule type" value="Genomic_DNA"/>
</dbReference>
<sequence length="382" mass="43047">MMTNLKKGLFLIIAAALSCTTGSAQIKLPEWVNSIKLSGYGMIQYQYSGQEGAKANSFNLRMGRIMLDGRVLNDFVWRVQFQFNGNTSTLGSSPRLVDLYTEWQKYDFFRVKIGQFKRPFTFENPMNPIDQGFMSYSQAVDKLAGFSDRAGEHSSNGRDIGLQIQGDFLKNASGRNLLHYQLGVFNGQGINVKDVDQQKDLIGGIWAMPVSGMRLGAFGWTGSYARKGTWKTVNAQGTSVDHDGIRSLQQRRYAFSAEYLINDWTLRSEFVHSTGAAFAKALSNTNDKTSDDCSLSDEGDEAQSVYALVIAPIIKNRFHAKARYDMYQPTGNTSKMRTQYEVGLDYEFNKNIELNGEYALINDRSLQKENYSVVDVEVDFRF</sequence>
<dbReference type="PROSITE" id="PS51257">
    <property type="entry name" value="PROKAR_LIPOPROTEIN"/>
    <property type="match status" value="1"/>
</dbReference>
<feature type="signal peptide" evidence="1">
    <location>
        <begin position="1"/>
        <end position="26"/>
    </location>
</feature>
<dbReference type="Gene3D" id="2.40.160.10">
    <property type="entry name" value="Porin"/>
    <property type="match status" value="1"/>
</dbReference>
<protein>
    <submittedName>
        <fullName evidence="2">Porin</fullName>
    </submittedName>
</protein>